<dbReference type="GO" id="GO:0009251">
    <property type="term" value="P:glucan catabolic process"/>
    <property type="evidence" value="ECO:0007669"/>
    <property type="project" value="TreeGrafter"/>
</dbReference>
<comment type="subcellular location">
    <subcellularLocation>
        <location evidence="1">Cell membrane</location>
        <topology evidence="1">Single-pass type II membrane protein</topology>
    </subcellularLocation>
</comment>
<dbReference type="PANTHER" id="PTHR31297:SF34">
    <property type="entry name" value="GLUCAN 1,3-BETA-GLUCOSIDASE 2"/>
    <property type="match status" value="1"/>
</dbReference>
<evidence type="ECO:0000256" key="13">
    <source>
        <dbReference type="RuleBase" id="RU361153"/>
    </source>
</evidence>
<evidence type="ECO:0000256" key="5">
    <source>
        <dbReference type="ARBA" id="ARBA00022968"/>
    </source>
</evidence>
<dbReference type="PANTHER" id="PTHR31297">
    <property type="entry name" value="GLUCAN ENDO-1,6-BETA-GLUCOSIDASE B"/>
    <property type="match status" value="1"/>
</dbReference>
<dbReference type="Proteomes" id="UP000248148">
    <property type="component" value="Unassembled WGS sequence"/>
</dbReference>
<dbReference type="GO" id="GO:0009986">
    <property type="term" value="C:cell surface"/>
    <property type="evidence" value="ECO:0007669"/>
    <property type="project" value="TreeGrafter"/>
</dbReference>
<feature type="domain" description="Glycoside hydrolase family 5" evidence="15">
    <location>
        <begin position="49"/>
        <end position="343"/>
    </location>
</feature>
<accession>A0A318TK29</accession>
<evidence type="ECO:0000256" key="8">
    <source>
        <dbReference type="ARBA" id="ARBA00023180"/>
    </source>
</evidence>
<keyword evidence="8" id="KW-0325">Glycoprotein</keyword>
<keyword evidence="4 13" id="KW-0378">Hydrolase</keyword>
<evidence type="ECO:0000256" key="2">
    <source>
        <dbReference type="ARBA" id="ARBA00022475"/>
    </source>
</evidence>
<name>A0A318TK29_9BRAD</name>
<dbReference type="AlphaFoldDB" id="A0A318TK29"/>
<evidence type="ECO:0000256" key="3">
    <source>
        <dbReference type="ARBA" id="ARBA00022692"/>
    </source>
</evidence>
<comment type="similarity">
    <text evidence="13">Belongs to the glycosyl hydrolase 5 (cellulase A) family.</text>
</comment>
<keyword evidence="3" id="KW-0812">Transmembrane</keyword>
<keyword evidence="17" id="KW-1185">Reference proteome</keyword>
<sequence length="368" mass="40761">MRQWLAAALLAVSVVPVQAACVTTDSAVPAARLEALARGINLAGWMDRPDAPAPNFETLKTLRAAGITHVRLPVPAERVMRRFASEATIEQQLAMVDRAVMQLVALGFSVSIDLHPSSEFSALHRSDPESAMQAMQQAWRSLATVIDNFTPDLVFAELLNEPDIDPVRWQREAEQLAQFVRGLLPRTTLIVGPTNWQRADSLPSFKPLPDRNVVYAIHFYDPMAFTHQGHWDPADPRAAIRGLPFPVRPDDPKVQSLRAQLGANGQHESLHEIDVALAQSASGDLIAAQLEPAVQWQQRYRVPLIINEFGVFKEAAPADSRARWLRGVVAAAQAHCWGWTHWEFDQGFGLTDRAGRLDPAVLDALLQR</sequence>
<organism evidence="16 17">
    <name type="scientific">Rhodopseudomonas faecalis</name>
    <dbReference type="NCBI Taxonomy" id="99655"/>
    <lineage>
        <taxon>Bacteria</taxon>
        <taxon>Pseudomonadati</taxon>
        <taxon>Pseudomonadota</taxon>
        <taxon>Alphaproteobacteria</taxon>
        <taxon>Hyphomicrobiales</taxon>
        <taxon>Nitrobacteraceae</taxon>
        <taxon>Rhodopseudomonas</taxon>
    </lineage>
</organism>
<proteinExistence type="inferred from homology"/>
<dbReference type="RefSeq" id="WP_110780114.1">
    <property type="nucleotide sequence ID" value="NZ_QJTI01000004.1"/>
</dbReference>
<protein>
    <recommendedName>
        <fullName evidence="12">Exo-1,3-beta-glucanase D</fullName>
    </recommendedName>
</protein>
<evidence type="ECO:0000313" key="17">
    <source>
        <dbReference type="Proteomes" id="UP000248148"/>
    </source>
</evidence>
<dbReference type="InterPro" id="IPR001547">
    <property type="entry name" value="Glyco_hydro_5"/>
</dbReference>
<evidence type="ECO:0000313" key="16">
    <source>
        <dbReference type="EMBL" id="PYF04170.1"/>
    </source>
</evidence>
<evidence type="ECO:0000259" key="15">
    <source>
        <dbReference type="Pfam" id="PF00150"/>
    </source>
</evidence>
<dbReference type="Pfam" id="PF00150">
    <property type="entry name" value="Cellulase"/>
    <property type="match status" value="1"/>
</dbReference>
<keyword evidence="7" id="KW-0472">Membrane</keyword>
<evidence type="ECO:0000256" key="12">
    <source>
        <dbReference type="ARBA" id="ARBA00041260"/>
    </source>
</evidence>
<dbReference type="InterPro" id="IPR017853">
    <property type="entry name" value="GH"/>
</dbReference>
<dbReference type="GO" id="GO:0071555">
    <property type="term" value="P:cell wall organization"/>
    <property type="evidence" value="ECO:0007669"/>
    <property type="project" value="UniProtKB-KW"/>
</dbReference>
<keyword evidence="2" id="KW-1003">Cell membrane</keyword>
<comment type="caution">
    <text evidence="16">The sequence shown here is derived from an EMBL/GenBank/DDBJ whole genome shotgun (WGS) entry which is preliminary data.</text>
</comment>
<feature type="signal peptide" evidence="14">
    <location>
        <begin position="1"/>
        <end position="19"/>
    </location>
</feature>
<keyword evidence="6" id="KW-1133">Transmembrane helix</keyword>
<evidence type="ECO:0000256" key="10">
    <source>
        <dbReference type="ARBA" id="ARBA00023316"/>
    </source>
</evidence>
<keyword evidence="14" id="KW-0732">Signal</keyword>
<feature type="chain" id="PRO_5016324182" description="Exo-1,3-beta-glucanase D" evidence="14">
    <location>
        <begin position="20"/>
        <end position="368"/>
    </location>
</feature>
<evidence type="ECO:0000256" key="11">
    <source>
        <dbReference type="ARBA" id="ARBA00037126"/>
    </source>
</evidence>
<evidence type="ECO:0000256" key="4">
    <source>
        <dbReference type="ARBA" id="ARBA00022801"/>
    </source>
</evidence>
<dbReference type="OrthoDB" id="9800955at2"/>
<comment type="function">
    <text evidence="11">Glucosidase involved in the degradation of cellulosic biomass. Active on lichenan.</text>
</comment>
<evidence type="ECO:0000256" key="1">
    <source>
        <dbReference type="ARBA" id="ARBA00004401"/>
    </source>
</evidence>
<dbReference type="GO" id="GO:0005576">
    <property type="term" value="C:extracellular region"/>
    <property type="evidence" value="ECO:0007669"/>
    <property type="project" value="TreeGrafter"/>
</dbReference>
<reference evidence="16 17" key="1">
    <citation type="submission" date="2018-06" db="EMBL/GenBank/DDBJ databases">
        <title>Genomic Encyclopedia of Archaeal and Bacterial Type Strains, Phase II (KMG-II): from individual species to whole genera.</title>
        <authorList>
            <person name="Goeker M."/>
        </authorList>
    </citation>
    <scope>NUCLEOTIDE SEQUENCE [LARGE SCALE GENOMIC DNA]</scope>
    <source>
        <strain evidence="16 17">JCM 11668</strain>
    </source>
</reference>
<gene>
    <name evidence="16" type="ORF">BJ122_104150</name>
</gene>
<evidence type="ECO:0000256" key="7">
    <source>
        <dbReference type="ARBA" id="ARBA00023136"/>
    </source>
</evidence>
<evidence type="ECO:0000256" key="9">
    <source>
        <dbReference type="ARBA" id="ARBA00023295"/>
    </source>
</evidence>
<dbReference type="InterPro" id="IPR050386">
    <property type="entry name" value="Glycosyl_hydrolase_5"/>
</dbReference>
<dbReference type="GO" id="GO:0005886">
    <property type="term" value="C:plasma membrane"/>
    <property type="evidence" value="ECO:0007669"/>
    <property type="project" value="UniProtKB-SubCell"/>
</dbReference>
<dbReference type="Gene3D" id="3.20.20.80">
    <property type="entry name" value="Glycosidases"/>
    <property type="match status" value="1"/>
</dbReference>
<keyword evidence="9 13" id="KW-0326">Glycosidase</keyword>
<evidence type="ECO:0000256" key="14">
    <source>
        <dbReference type="SAM" id="SignalP"/>
    </source>
</evidence>
<keyword evidence="10" id="KW-0961">Cell wall biogenesis/degradation</keyword>
<evidence type="ECO:0000256" key="6">
    <source>
        <dbReference type="ARBA" id="ARBA00022989"/>
    </source>
</evidence>
<dbReference type="GO" id="GO:0008422">
    <property type="term" value="F:beta-glucosidase activity"/>
    <property type="evidence" value="ECO:0007669"/>
    <property type="project" value="TreeGrafter"/>
</dbReference>
<dbReference type="EMBL" id="QJTI01000004">
    <property type="protein sequence ID" value="PYF04170.1"/>
    <property type="molecule type" value="Genomic_DNA"/>
</dbReference>
<keyword evidence="5" id="KW-0735">Signal-anchor</keyword>
<dbReference type="SUPFAM" id="SSF51445">
    <property type="entry name" value="(Trans)glycosidases"/>
    <property type="match status" value="1"/>
</dbReference>